<dbReference type="InterPro" id="IPR023631">
    <property type="entry name" value="Amidase_dom"/>
</dbReference>
<dbReference type="InterPro" id="IPR020556">
    <property type="entry name" value="Amidase_CS"/>
</dbReference>
<organism evidence="9 10">
    <name type="scientific">Candidatus Gottesmanbacteria bacterium RIFCSPHIGHO2_01_FULL_47_48</name>
    <dbReference type="NCBI Taxonomy" id="1798381"/>
    <lineage>
        <taxon>Bacteria</taxon>
        <taxon>Candidatus Gottesmaniibacteriota</taxon>
    </lineage>
</organism>
<dbReference type="STRING" id="1798381.A2721_03180"/>
<feature type="active site" description="Charge relay system" evidence="7">
    <location>
        <position position="76"/>
    </location>
</feature>
<evidence type="ECO:0000313" key="9">
    <source>
        <dbReference type="EMBL" id="OGG19875.1"/>
    </source>
</evidence>
<dbReference type="EC" id="6.3.5.7" evidence="7"/>
<comment type="similarity">
    <text evidence="1 7">Belongs to the amidase family. GatA subfamily.</text>
</comment>
<dbReference type="Gene3D" id="3.90.1300.10">
    <property type="entry name" value="Amidase signature (AS) domain"/>
    <property type="match status" value="1"/>
</dbReference>
<dbReference type="GO" id="GO:0005524">
    <property type="term" value="F:ATP binding"/>
    <property type="evidence" value="ECO:0007669"/>
    <property type="project" value="UniProtKB-KW"/>
</dbReference>
<evidence type="ECO:0000256" key="5">
    <source>
        <dbReference type="ARBA" id="ARBA00022917"/>
    </source>
</evidence>
<dbReference type="AlphaFoldDB" id="A0A1F6A560"/>
<dbReference type="PROSITE" id="PS00571">
    <property type="entry name" value="AMIDASES"/>
    <property type="match status" value="1"/>
</dbReference>
<feature type="active site" description="Acyl-ester intermediate" evidence="7">
    <location>
        <position position="175"/>
    </location>
</feature>
<dbReference type="GO" id="GO:0030956">
    <property type="term" value="C:glutamyl-tRNA(Gln) amidotransferase complex"/>
    <property type="evidence" value="ECO:0007669"/>
    <property type="project" value="InterPro"/>
</dbReference>
<evidence type="ECO:0000256" key="4">
    <source>
        <dbReference type="ARBA" id="ARBA00022840"/>
    </source>
</evidence>
<comment type="subunit">
    <text evidence="7">Heterotrimer of A, B and C subunits.</text>
</comment>
<dbReference type="GO" id="GO:0006412">
    <property type="term" value="P:translation"/>
    <property type="evidence" value="ECO:0007669"/>
    <property type="project" value="UniProtKB-UniRule"/>
</dbReference>
<evidence type="ECO:0000256" key="1">
    <source>
        <dbReference type="ARBA" id="ARBA00008069"/>
    </source>
</evidence>
<dbReference type="GO" id="GO:0050567">
    <property type="term" value="F:glutaminyl-tRNA synthase (glutamine-hydrolyzing) activity"/>
    <property type="evidence" value="ECO:0007669"/>
    <property type="project" value="UniProtKB-UniRule"/>
</dbReference>
<comment type="catalytic activity">
    <reaction evidence="6 7">
        <text>L-glutamyl-tRNA(Gln) + L-glutamine + ATP + H2O = L-glutaminyl-tRNA(Gln) + L-glutamate + ADP + phosphate + H(+)</text>
        <dbReference type="Rhea" id="RHEA:17521"/>
        <dbReference type="Rhea" id="RHEA-COMP:9681"/>
        <dbReference type="Rhea" id="RHEA-COMP:9684"/>
        <dbReference type="ChEBI" id="CHEBI:15377"/>
        <dbReference type="ChEBI" id="CHEBI:15378"/>
        <dbReference type="ChEBI" id="CHEBI:29985"/>
        <dbReference type="ChEBI" id="CHEBI:30616"/>
        <dbReference type="ChEBI" id="CHEBI:43474"/>
        <dbReference type="ChEBI" id="CHEBI:58359"/>
        <dbReference type="ChEBI" id="CHEBI:78520"/>
        <dbReference type="ChEBI" id="CHEBI:78521"/>
        <dbReference type="ChEBI" id="CHEBI:456216"/>
        <dbReference type="EC" id="6.3.5.7"/>
    </reaction>
</comment>
<reference evidence="9 10" key="1">
    <citation type="journal article" date="2016" name="Nat. Commun.">
        <title>Thousands of microbial genomes shed light on interconnected biogeochemical processes in an aquifer system.</title>
        <authorList>
            <person name="Anantharaman K."/>
            <person name="Brown C.T."/>
            <person name="Hug L.A."/>
            <person name="Sharon I."/>
            <person name="Castelle C.J."/>
            <person name="Probst A.J."/>
            <person name="Thomas B.C."/>
            <person name="Singh A."/>
            <person name="Wilkins M.J."/>
            <person name="Karaoz U."/>
            <person name="Brodie E.L."/>
            <person name="Williams K.H."/>
            <person name="Hubbard S.S."/>
            <person name="Banfield J.F."/>
        </authorList>
    </citation>
    <scope>NUCLEOTIDE SEQUENCE [LARGE SCALE GENOMIC DNA]</scope>
</reference>
<dbReference type="SUPFAM" id="SSF75304">
    <property type="entry name" value="Amidase signature (AS) enzymes"/>
    <property type="match status" value="1"/>
</dbReference>
<evidence type="ECO:0000259" key="8">
    <source>
        <dbReference type="Pfam" id="PF01425"/>
    </source>
</evidence>
<evidence type="ECO:0000256" key="6">
    <source>
        <dbReference type="ARBA" id="ARBA00047407"/>
    </source>
</evidence>
<dbReference type="InterPro" id="IPR004412">
    <property type="entry name" value="GatA"/>
</dbReference>
<evidence type="ECO:0000313" key="10">
    <source>
        <dbReference type="Proteomes" id="UP000177871"/>
    </source>
</evidence>
<gene>
    <name evidence="7" type="primary">gatA</name>
    <name evidence="9" type="ORF">A2721_03180</name>
</gene>
<dbReference type="EMBL" id="MFJK01000001">
    <property type="protein sequence ID" value="OGG19875.1"/>
    <property type="molecule type" value="Genomic_DNA"/>
</dbReference>
<name>A0A1F6A560_9BACT</name>
<accession>A0A1F6A560</accession>
<feature type="active site" description="Charge relay system" evidence="7">
    <location>
        <position position="151"/>
    </location>
</feature>
<sequence>MDIKNLTIISALEDLRSKKITAVDLVEACLENIRKHNQDYNVLLTVEDDDKLIKQAREADATDHSSPLSGIPIVVKDMFSTKNLRTTAASKVLENYTPKYESTVTRKLKEAGAIIIGKANQDAWAHGATGENSDFEPTRNAYDKTRVAGGSSSGSAVAVALGMCLAAIGTDTGGSIRVPASYNNLVGLKPTYGRVSRYGVVAMASSLDTMAHVTKNVTDSAHILNITAGADPYDATSIKTDPEDYLKSLTREDLKGVKIGLSPDFKMATLDKKLVKKIDESLKLFEKLGGKIIEVPLPHTPESVETYYILVPSEISSNLARYDGIRYGNGRSHFGAEAKRRIMIGTYSLSSGYYDAYYKAAQKVRTLIIKDFTSAFEHVDVIFAPVAPVLPYKIGEKVNDPLTLYLMDIYTSPVNLSGLPSLALPAGFVDDLPVGIQIIGPPLSESRLFSIGNAYEKQ</sequence>
<dbReference type="InterPro" id="IPR000120">
    <property type="entry name" value="Amidase"/>
</dbReference>
<keyword evidence="2 7" id="KW-0436">Ligase</keyword>
<dbReference type="Pfam" id="PF01425">
    <property type="entry name" value="Amidase"/>
    <property type="match status" value="1"/>
</dbReference>
<dbReference type="HAMAP" id="MF_00120">
    <property type="entry name" value="GatA"/>
    <property type="match status" value="1"/>
</dbReference>
<evidence type="ECO:0000256" key="3">
    <source>
        <dbReference type="ARBA" id="ARBA00022741"/>
    </source>
</evidence>
<evidence type="ECO:0000256" key="2">
    <source>
        <dbReference type="ARBA" id="ARBA00022598"/>
    </source>
</evidence>
<comment type="function">
    <text evidence="7">Allows the formation of correctly charged Gln-tRNA(Gln) through the transamidation of misacylated Glu-tRNA(Gln) in organisms which lack glutaminyl-tRNA synthetase. The reaction takes place in the presence of glutamine and ATP through an activated gamma-phospho-Glu-tRNA(Gln).</text>
</comment>
<proteinExistence type="inferred from homology"/>
<keyword evidence="4 7" id="KW-0067">ATP-binding</keyword>
<dbReference type="Proteomes" id="UP000177871">
    <property type="component" value="Unassembled WGS sequence"/>
</dbReference>
<keyword evidence="3 7" id="KW-0547">Nucleotide-binding</keyword>
<dbReference type="PANTHER" id="PTHR11895:SF151">
    <property type="entry name" value="GLUTAMYL-TRNA(GLN) AMIDOTRANSFERASE SUBUNIT A"/>
    <property type="match status" value="1"/>
</dbReference>
<dbReference type="InterPro" id="IPR036928">
    <property type="entry name" value="AS_sf"/>
</dbReference>
<comment type="caution">
    <text evidence="9">The sequence shown here is derived from an EMBL/GenBank/DDBJ whole genome shotgun (WGS) entry which is preliminary data.</text>
</comment>
<dbReference type="NCBIfam" id="TIGR00132">
    <property type="entry name" value="gatA"/>
    <property type="match status" value="1"/>
</dbReference>
<evidence type="ECO:0000256" key="7">
    <source>
        <dbReference type="HAMAP-Rule" id="MF_00120"/>
    </source>
</evidence>
<keyword evidence="5 7" id="KW-0648">Protein biosynthesis</keyword>
<dbReference type="PANTHER" id="PTHR11895">
    <property type="entry name" value="TRANSAMIDASE"/>
    <property type="match status" value="1"/>
</dbReference>
<protein>
    <recommendedName>
        <fullName evidence="7">Glutamyl-tRNA(Gln) amidotransferase subunit A</fullName>
        <shortName evidence="7">Glu-ADT subunit A</shortName>
        <ecNumber evidence="7">6.3.5.7</ecNumber>
    </recommendedName>
</protein>
<feature type="domain" description="Amidase" evidence="8">
    <location>
        <begin position="24"/>
        <end position="448"/>
    </location>
</feature>